<evidence type="ECO:0000313" key="1">
    <source>
        <dbReference type="EMBL" id="BFD47059.1"/>
    </source>
</evidence>
<protein>
    <recommendedName>
        <fullName evidence="2">Phage related protein</fullName>
    </recommendedName>
</protein>
<sequence length="266" mass="30015">MSIYIRFENDKQVETTILESKPKGKNWYEAPKDFDWQKSYCLTEGGKIAQRNQEDIELELLQNAKFSALSNLRAYYDNYTNQYTGHSHQKSKSYAIQAKAAKSILAAPESIDEKDKEIIEPLAKVRGITVIEMARIIEEKVKKAVKAIVKCEELEDMAKRKIEEAKSEVELQALLNDFKQRMQKKMTEQFLHGVNVIEVTSGAKVVRTAKLSVIGVIGTAPEADGQKFPLNKPVLIAGSLKEAVKLGKKGTLFSAVMEYFPKLVQQ</sequence>
<accession>A0AAT9GB63</accession>
<evidence type="ECO:0008006" key="2">
    <source>
        <dbReference type="Google" id="ProtNLM"/>
    </source>
</evidence>
<organism evidence="1">
    <name type="scientific">Wolbachia endosymbiont of Sergentomyia squamirostris</name>
    <dbReference type="NCBI Taxonomy" id="3113640"/>
    <lineage>
        <taxon>Bacteria</taxon>
        <taxon>Pseudomonadati</taxon>
        <taxon>Pseudomonadota</taxon>
        <taxon>Alphaproteobacteria</taxon>
        <taxon>Rickettsiales</taxon>
        <taxon>Anaplasmataceae</taxon>
        <taxon>Wolbachieae</taxon>
        <taxon>Wolbachia</taxon>
    </lineage>
</organism>
<gene>
    <name evidence="1" type="ORF">DMENIID0003_01330</name>
</gene>
<reference evidence="1" key="1">
    <citation type="submission" date="2024-01" db="EMBL/GenBank/DDBJ databases">
        <title>Sequencing the genomes of a sandfly, Sergentomyia squamirostris, and its two endosymbionts.</title>
        <authorList>
            <person name="Itokawa K."/>
            <person name="Sanjoba C."/>
        </authorList>
    </citation>
    <scope>NUCLEOTIDE SEQUENCE</scope>
    <source>
        <strain evidence="1">WSSQ</strain>
    </source>
</reference>
<dbReference type="AlphaFoldDB" id="A0AAT9GB63"/>
<dbReference type="EMBL" id="AP029172">
    <property type="protein sequence ID" value="BFD47059.1"/>
    <property type="molecule type" value="Genomic_DNA"/>
</dbReference>
<name>A0AAT9GB63_9RICK</name>
<proteinExistence type="predicted"/>